<proteinExistence type="predicted"/>
<keyword evidence="2" id="KW-1185">Reference proteome</keyword>
<dbReference type="AlphaFoldDB" id="A0A3Q0KUH9"/>
<name>A0A3Q0KUH9_SCHMA</name>
<evidence type="ECO:0000313" key="2">
    <source>
        <dbReference type="Proteomes" id="UP000008854"/>
    </source>
</evidence>
<reference evidence="2" key="1">
    <citation type="journal article" date="2012" name="PLoS Negl. Trop. Dis.">
        <title>A systematically improved high quality genome and transcriptome of the human blood fluke Schistosoma mansoni.</title>
        <authorList>
            <person name="Protasio A.V."/>
            <person name="Tsai I.J."/>
            <person name="Babbage A."/>
            <person name="Nichol S."/>
            <person name="Hunt M."/>
            <person name="Aslett M.A."/>
            <person name="De Silva N."/>
            <person name="Velarde G.S."/>
            <person name="Anderson T.J."/>
            <person name="Clark R.C."/>
            <person name="Davidson C."/>
            <person name="Dillon G.P."/>
            <person name="Holroyd N.E."/>
            <person name="LoVerde P.T."/>
            <person name="Lloyd C."/>
            <person name="McQuillan J."/>
            <person name="Oliveira G."/>
            <person name="Otto T.D."/>
            <person name="Parker-Manuel S.J."/>
            <person name="Quail M.A."/>
            <person name="Wilson R.A."/>
            <person name="Zerlotini A."/>
            <person name="Dunne D.W."/>
            <person name="Berriman M."/>
        </authorList>
    </citation>
    <scope>NUCLEOTIDE SEQUENCE [LARGE SCALE GENOMIC DNA]</scope>
    <source>
        <strain evidence="2">Puerto Rican</strain>
    </source>
</reference>
<evidence type="ECO:0000256" key="1">
    <source>
        <dbReference type="SAM" id="MobiDB-lite"/>
    </source>
</evidence>
<reference evidence="3" key="2">
    <citation type="submission" date="2018-12" db="UniProtKB">
        <authorList>
            <consortium name="WormBaseParasite"/>
        </authorList>
    </citation>
    <scope>IDENTIFICATION</scope>
    <source>
        <strain evidence="3">Puerto Rican</strain>
    </source>
</reference>
<dbReference type="WBParaSite" id="Smp_183080.1">
    <property type="protein sequence ID" value="Smp_183080.1"/>
    <property type="gene ID" value="Smp_183080"/>
</dbReference>
<feature type="region of interest" description="Disordered" evidence="1">
    <location>
        <begin position="17"/>
        <end position="43"/>
    </location>
</feature>
<feature type="compositionally biased region" description="Low complexity" evidence="1">
    <location>
        <begin position="20"/>
        <end position="41"/>
    </location>
</feature>
<organism evidence="2 3">
    <name type="scientific">Schistosoma mansoni</name>
    <name type="common">Blood fluke</name>
    <dbReference type="NCBI Taxonomy" id="6183"/>
    <lineage>
        <taxon>Eukaryota</taxon>
        <taxon>Metazoa</taxon>
        <taxon>Spiralia</taxon>
        <taxon>Lophotrochozoa</taxon>
        <taxon>Platyhelminthes</taxon>
        <taxon>Trematoda</taxon>
        <taxon>Digenea</taxon>
        <taxon>Strigeidida</taxon>
        <taxon>Schistosomatoidea</taxon>
        <taxon>Schistosomatidae</taxon>
        <taxon>Schistosoma</taxon>
    </lineage>
</organism>
<accession>A0A3Q0KUH9</accession>
<protein>
    <submittedName>
        <fullName evidence="3">Uncharacterized protein</fullName>
    </submittedName>
</protein>
<evidence type="ECO:0000313" key="3">
    <source>
        <dbReference type="WBParaSite" id="Smp_183080.1"/>
    </source>
</evidence>
<dbReference type="Proteomes" id="UP000008854">
    <property type="component" value="Unassembled WGS sequence"/>
</dbReference>
<sequence length="53" mass="5919">MHTPTVSLSHVSTAFTTLCPHTPKQQQQPHTPSSTLTSSHPYNTTYSLHTITW</sequence>
<dbReference type="InParanoid" id="A0A3Q0KUH9"/>